<evidence type="ECO:0000313" key="2">
    <source>
        <dbReference type="EMBL" id="SVC75771.1"/>
    </source>
</evidence>
<proteinExistence type="predicted"/>
<protein>
    <submittedName>
        <fullName evidence="2">Uncharacterized protein</fullName>
    </submittedName>
</protein>
<dbReference type="AlphaFoldDB" id="A0A382PUX6"/>
<reference evidence="2" key="1">
    <citation type="submission" date="2018-05" db="EMBL/GenBank/DDBJ databases">
        <authorList>
            <person name="Lanie J.A."/>
            <person name="Ng W.-L."/>
            <person name="Kazmierczak K.M."/>
            <person name="Andrzejewski T.M."/>
            <person name="Davidsen T.M."/>
            <person name="Wayne K.J."/>
            <person name="Tettelin H."/>
            <person name="Glass J.I."/>
            <person name="Rusch D."/>
            <person name="Podicherti R."/>
            <person name="Tsui H.-C.T."/>
            <person name="Winkler M.E."/>
        </authorList>
    </citation>
    <scope>NUCLEOTIDE SEQUENCE</scope>
</reference>
<sequence>MNEDIDRQIGELEVEIEALNHAMDDTFFVDNYEELEKEMQRKNNLLRELRRQHV</sequence>
<accession>A0A382PUX6</accession>
<organism evidence="2">
    <name type="scientific">marine metagenome</name>
    <dbReference type="NCBI Taxonomy" id="408172"/>
    <lineage>
        <taxon>unclassified sequences</taxon>
        <taxon>metagenomes</taxon>
        <taxon>ecological metagenomes</taxon>
    </lineage>
</organism>
<name>A0A382PUX6_9ZZZZ</name>
<feature type="coiled-coil region" evidence="1">
    <location>
        <begin position="2"/>
        <end position="52"/>
    </location>
</feature>
<gene>
    <name evidence="2" type="ORF">METZ01_LOCUS328625</name>
</gene>
<evidence type="ECO:0000256" key="1">
    <source>
        <dbReference type="SAM" id="Coils"/>
    </source>
</evidence>
<dbReference type="EMBL" id="UINC01109147">
    <property type="protein sequence ID" value="SVC75771.1"/>
    <property type="molecule type" value="Genomic_DNA"/>
</dbReference>
<keyword evidence="1" id="KW-0175">Coiled coil</keyword>